<dbReference type="InterPro" id="IPR036025">
    <property type="entry name" value="RtcB-like_sf"/>
</dbReference>
<dbReference type="HOGENOM" id="CLU_3060433_0_0_3"/>
<feature type="binding site" evidence="10">
    <location>
        <position position="28"/>
    </location>
    <ligand>
        <name>Mn(2+)</name>
        <dbReference type="ChEBI" id="CHEBI:29035"/>
        <label>1</label>
    </ligand>
</feature>
<keyword evidence="2" id="KW-0436">Ligase</keyword>
<dbReference type="Pfam" id="PF01139">
    <property type="entry name" value="RtcB"/>
    <property type="match status" value="1"/>
</dbReference>
<comment type="cofactor">
    <cofactor evidence="10">
        <name>Mn(2+)</name>
        <dbReference type="ChEBI" id="CHEBI:29035"/>
    </cofactor>
    <text evidence="10">Binds 2 manganese ions per subunit.</text>
</comment>
<dbReference type="EMBL" id="DS989855">
    <property type="protein sequence ID" value="EDX73912.1"/>
    <property type="molecule type" value="Genomic_DNA"/>
</dbReference>
<gene>
    <name evidence="11" type="ORF">MC7420_5792</name>
</gene>
<dbReference type="STRING" id="118168.MC7420_5792"/>
<accession>B4VVV5</accession>
<proteinExistence type="predicted"/>
<feature type="binding site" evidence="9">
    <location>
        <begin position="27"/>
        <end position="31"/>
    </location>
    <ligand>
        <name>GMP</name>
        <dbReference type="ChEBI" id="CHEBI:58115"/>
    </ligand>
</feature>
<dbReference type="eggNOG" id="COG1690">
    <property type="taxonomic scope" value="Bacteria"/>
</dbReference>
<evidence type="ECO:0000256" key="3">
    <source>
        <dbReference type="ARBA" id="ARBA00022723"/>
    </source>
</evidence>
<keyword evidence="5" id="KW-0692">RNA repair</keyword>
<keyword evidence="12" id="KW-1185">Reference proteome</keyword>
<evidence type="ECO:0000256" key="7">
    <source>
        <dbReference type="ARBA" id="ARBA00023211"/>
    </source>
</evidence>
<dbReference type="GO" id="GO:0046872">
    <property type="term" value="F:metal ion binding"/>
    <property type="evidence" value="ECO:0007669"/>
    <property type="project" value="UniProtKB-KW"/>
</dbReference>
<keyword evidence="7 10" id="KW-0464">Manganese</keyword>
<dbReference type="InterPro" id="IPR001233">
    <property type="entry name" value="RtcB"/>
</dbReference>
<dbReference type="GO" id="GO:0042245">
    <property type="term" value="P:RNA repair"/>
    <property type="evidence" value="ECO:0007669"/>
    <property type="project" value="UniProtKB-KW"/>
</dbReference>
<dbReference type="GO" id="GO:0005525">
    <property type="term" value="F:GTP binding"/>
    <property type="evidence" value="ECO:0007669"/>
    <property type="project" value="UniProtKB-KW"/>
</dbReference>
<dbReference type="EC" id="6.5.1.8" evidence="1"/>
<sequence>MRWAPEELIPEEGWVRDGGLGTIGGGNHFVEIQVVETVEDRVRAFAYGRFMGM</sequence>
<comment type="catalytic activity">
    <reaction evidence="8">
        <text>a 3'-end 3'-phospho-ribonucleotide-RNA + a 5'-end dephospho-ribonucleoside-RNA + GTP = a ribonucleotidyl-ribonucleotide-RNA + GMP + diphosphate</text>
        <dbReference type="Rhea" id="RHEA:68076"/>
        <dbReference type="Rhea" id="RHEA-COMP:10463"/>
        <dbReference type="Rhea" id="RHEA-COMP:13936"/>
        <dbReference type="Rhea" id="RHEA-COMP:17355"/>
        <dbReference type="ChEBI" id="CHEBI:33019"/>
        <dbReference type="ChEBI" id="CHEBI:37565"/>
        <dbReference type="ChEBI" id="CHEBI:58115"/>
        <dbReference type="ChEBI" id="CHEBI:83062"/>
        <dbReference type="ChEBI" id="CHEBI:138284"/>
        <dbReference type="ChEBI" id="CHEBI:173118"/>
        <dbReference type="EC" id="6.5.1.8"/>
    </reaction>
</comment>
<evidence type="ECO:0000256" key="10">
    <source>
        <dbReference type="PIRSR" id="PIRSR601233-3"/>
    </source>
</evidence>
<evidence type="ECO:0000256" key="5">
    <source>
        <dbReference type="ARBA" id="ARBA00022800"/>
    </source>
</evidence>
<reference evidence="11 12" key="1">
    <citation type="submission" date="2008-07" db="EMBL/GenBank/DDBJ databases">
        <authorList>
            <person name="Tandeau de Marsac N."/>
            <person name="Ferriera S."/>
            <person name="Johnson J."/>
            <person name="Kravitz S."/>
            <person name="Beeson K."/>
            <person name="Sutton G."/>
            <person name="Rogers Y.-H."/>
            <person name="Friedman R."/>
            <person name="Frazier M."/>
            <person name="Venter J.C."/>
        </authorList>
    </citation>
    <scope>NUCLEOTIDE SEQUENCE [LARGE SCALE GENOMIC DNA]</scope>
    <source>
        <strain evidence="11 12">PCC 7420</strain>
    </source>
</reference>
<protein>
    <recommendedName>
        <fullName evidence="1">3'-phosphate/5'-hydroxy nucleic acid ligase</fullName>
        <ecNumber evidence="1">6.5.1.8</ecNumber>
    </recommendedName>
</protein>
<keyword evidence="6 9" id="KW-0342">GTP-binding</keyword>
<evidence type="ECO:0000256" key="2">
    <source>
        <dbReference type="ARBA" id="ARBA00022598"/>
    </source>
</evidence>
<keyword evidence="3 10" id="KW-0479">Metal-binding</keyword>
<evidence type="ECO:0000313" key="11">
    <source>
        <dbReference type="EMBL" id="EDX73912.1"/>
    </source>
</evidence>
<evidence type="ECO:0000313" key="12">
    <source>
        <dbReference type="Proteomes" id="UP000003835"/>
    </source>
</evidence>
<name>B4VVV5_9CYAN</name>
<dbReference type="Proteomes" id="UP000003835">
    <property type="component" value="Unassembled WGS sequence"/>
</dbReference>
<evidence type="ECO:0000256" key="1">
    <source>
        <dbReference type="ARBA" id="ARBA00012726"/>
    </source>
</evidence>
<dbReference type="GO" id="GO:0006396">
    <property type="term" value="P:RNA processing"/>
    <property type="evidence" value="ECO:0007669"/>
    <property type="project" value="InterPro"/>
</dbReference>
<evidence type="ECO:0000256" key="9">
    <source>
        <dbReference type="PIRSR" id="PIRSR601233-2"/>
    </source>
</evidence>
<evidence type="ECO:0000256" key="8">
    <source>
        <dbReference type="ARBA" id="ARBA00047746"/>
    </source>
</evidence>
<evidence type="ECO:0000256" key="4">
    <source>
        <dbReference type="ARBA" id="ARBA00022741"/>
    </source>
</evidence>
<dbReference type="GO" id="GO:0170057">
    <property type="term" value="F:RNA ligase (GTP) activity"/>
    <property type="evidence" value="ECO:0007669"/>
    <property type="project" value="UniProtKB-EC"/>
</dbReference>
<dbReference type="SUPFAM" id="SSF103365">
    <property type="entry name" value="Hypothetical protein PH1602"/>
    <property type="match status" value="1"/>
</dbReference>
<evidence type="ECO:0000256" key="6">
    <source>
        <dbReference type="ARBA" id="ARBA00023134"/>
    </source>
</evidence>
<keyword evidence="4 9" id="KW-0547">Nucleotide-binding</keyword>
<dbReference type="AlphaFoldDB" id="B4VVV5"/>
<organism evidence="11 12">
    <name type="scientific">Coleofasciculus chthonoplastes PCC 7420</name>
    <dbReference type="NCBI Taxonomy" id="118168"/>
    <lineage>
        <taxon>Bacteria</taxon>
        <taxon>Bacillati</taxon>
        <taxon>Cyanobacteriota</taxon>
        <taxon>Cyanophyceae</taxon>
        <taxon>Coleofasciculales</taxon>
        <taxon>Coleofasciculaceae</taxon>
        <taxon>Coleofasciculus</taxon>
    </lineage>
</organism>
<dbReference type="Gene3D" id="3.90.1860.10">
    <property type="entry name" value="tRNA-splicing ligase RtcB"/>
    <property type="match status" value="1"/>
</dbReference>